<dbReference type="Pfam" id="PF03619">
    <property type="entry name" value="Solute_trans_a"/>
    <property type="match status" value="1"/>
</dbReference>
<feature type="transmembrane region" description="Helical" evidence="6">
    <location>
        <begin position="83"/>
        <end position="101"/>
    </location>
</feature>
<feature type="transmembrane region" description="Helical" evidence="6">
    <location>
        <begin position="55"/>
        <end position="77"/>
    </location>
</feature>
<evidence type="ECO:0000313" key="7">
    <source>
        <dbReference type="EMBL" id="KAJ8100992.1"/>
    </source>
</evidence>
<dbReference type="EMBL" id="JARPMG010000004">
    <property type="protein sequence ID" value="KAJ8100992.1"/>
    <property type="molecule type" value="Genomic_DNA"/>
</dbReference>
<dbReference type="PANTHER" id="PTHR23423">
    <property type="entry name" value="ORGANIC SOLUTE TRANSPORTER-RELATED"/>
    <property type="match status" value="1"/>
</dbReference>
<comment type="subcellular location">
    <subcellularLocation>
        <location evidence="1">Membrane</location>
        <topology evidence="1">Multi-pass membrane protein</topology>
    </subcellularLocation>
</comment>
<keyword evidence="4 6" id="KW-0472">Membrane</keyword>
<dbReference type="GeneID" id="80882416"/>
<dbReference type="SMART" id="SM01417">
    <property type="entry name" value="Solute_trans_a"/>
    <property type="match status" value="1"/>
</dbReference>
<dbReference type="AlphaFoldDB" id="A0AAD7QT30"/>
<accession>A0AAD7QT30</accession>
<organism evidence="7 8">
    <name type="scientific">Lipomyces tetrasporus</name>
    <dbReference type="NCBI Taxonomy" id="54092"/>
    <lineage>
        <taxon>Eukaryota</taxon>
        <taxon>Fungi</taxon>
        <taxon>Dikarya</taxon>
        <taxon>Ascomycota</taxon>
        <taxon>Saccharomycotina</taxon>
        <taxon>Lipomycetes</taxon>
        <taxon>Lipomycetales</taxon>
        <taxon>Lipomycetaceae</taxon>
        <taxon>Lipomyces</taxon>
    </lineage>
</organism>
<comment type="caution">
    <text evidence="7">The sequence shown here is derived from an EMBL/GenBank/DDBJ whole genome shotgun (WGS) entry which is preliminary data.</text>
</comment>
<evidence type="ECO:0000256" key="1">
    <source>
        <dbReference type="ARBA" id="ARBA00004141"/>
    </source>
</evidence>
<protein>
    <submittedName>
        <fullName evidence="7">Organic solute transporter Ostalpha-domain-containing protein</fullName>
    </submittedName>
</protein>
<keyword evidence="2 6" id="KW-0812">Transmembrane</keyword>
<evidence type="ECO:0000256" key="6">
    <source>
        <dbReference type="SAM" id="Phobius"/>
    </source>
</evidence>
<reference evidence="7" key="1">
    <citation type="submission" date="2023-03" db="EMBL/GenBank/DDBJ databases">
        <title>Near-Complete genome sequence of Lipomyces tetrasporous NRRL Y-64009, an oleaginous yeast capable of growing on lignocellulosic hydrolysates.</title>
        <authorList>
            <consortium name="Lawrence Berkeley National Laboratory"/>
            <person name="Jagtap S.S."/>
            <person name="Liu J.-J."/>
            <person name="Walukiewicz H.E."/>
            <person name="Pangilinan J."/>
            <person name="Lipzen A."/>
            <person name="Ahrendt S."/>
            <person name="Koriabine M."/>
            <person name="Cobaugh K."/>
            <person name="Salamov A."/>
            <person name="Yoshinaga Y."/>
            <person name="Ng V."/>
            <person name="Daum C."/>
            <person name="Grigoriev I.V."/>
            <person name="Slininger P.J."/>
            <person name="Dien B.S."/>
            <person name="Jin Y.-S."/>
            <person name="Rao C.V."/>
        </authorList>
    </citation>
    <scope>NUCLEOTIDE SEQUENCE</scope>
    <source>
        <strain evidence="7">NRRL Y-64009</strain>
    </source>
</reference>
<evidence type="ECO:0000256" key="3">
    <source>
        <dbReference type="ARBA" id="ARBA00022989"/>
    </source>
</evidence>
<name>A0AAD7QT30_9ASCO</name>
<feature type="region of interest" description="Disordered" evidence="5">
    <location>
        <begin position="479"/>
        <end position="502"/>
    </location>
</feature>
<evidence type="ECO:0000256" key="5">
    <source>
        <dbReference type="SAM" id="MobiDB-lite"/>
    </source>
</evidence>
<keyword evidence="8" id="KW-1185">Reference proteome</keyword>
<dbReference type="GO" id="GO:0016020">
    <property type="term" value="C:membrane"/>
    <property type="evidence" value="ECO:0007669"/>
    <property type="project" value="UniProtKB-SubCell"/>
</dbReference>
<dbReference type="RefSeq" id="XP_056044442.1">
    <property type="nucleotide sequence ID" value="XM_056187250.1"/>
</dbReference>
<proteinExistence type="predicted"/>
<sequence>MSELVPQKGHLPTPLIAVTGAFALAAAVTSSVSIYMHARNYRKPLLQRFVVRIQFLIPIYALSCWLGLVSHRLAIFIDPIRDVYEAFVIYQFLWLLANFLGGERNLIVTMYGQPPREHLFPFRKILPKVDISDPHTFLAIKRGVLQYAWLKPLLAVVAFLMKAIGIYKEGYISVSSGYLWLGLIYNASVSTALYSLALFWICLATPLKPFRPVPKFLCIKLILFASYWQGFMLSLMVLLGVIKDVGYYTPNNVARVVQNSLMCVELLLFAIGHWYAFSWKDYVDNSIGSARMPVYYALRDAFGMGDVVEDFKDTLRGEQYQYRLFDTVGAIDHPESAARLARLREGLRYQRGGEAKYWLPKPSSRRSSSISTVFRNGMSEDAASSSAGYVGLPRDDPNERRRFSASPYAEDEEELIGMKEEWVLDKETEDLFRKAKAMEYGDYHYPVVTVNESLTYTPLINKLTPDHVIDPMPYSWIRPSSAAGSSRPSREQPLARSNSTPNLLLDMDDAVELDAANLWGDHPASGAPLSTNSVNFSR</sequence>
<dbReference type="Proteomes" id="UP001217417">
    <property type="component" value="Unassembled WGS sequence"/>
</dbReference>
<feature type="region of interest" description="Disordered" evidence="5">
    <location>
        <begin position="383"/>
        <end position="407"/>
    </location>
</feature>
<gene>
    <name evidence="7" type="ORF">POJ06DRAFT_250123</name>
</gene>
<keyword evidence="3 6" id="KW-1133">Transmembrane helix</keyword>
<evidence type="ECO:0000256" key="4">
    <source>
        <dbReference type="ARBA" id="ARBA00023136"/>
    </source>
</evidence>
<feature type="transmembrane region" description="Helical" evidence="6">
    <location>
        <begin position="15"/>
        <end position="35"/>
    </location>
</feature>
<feature type="transmembrane region" description="Helical" evidence="6">
    <location>
        <begin position="148"/>
        <end position="167"/>
    </location>
</feature>
<evidence type="ECO:0000256" key="2">
    <source>
        <dbReference type="ARBA" id="ARBA00022692"/>
    </source>
</evidence>
<feature type="compositionally biased region" description="Basic and acidic residues" evidence="5">
    <location>
        <begin position="393"/>
        <end position="402"/>
    </location>
</feature>
<evidence type="ECO:0000313" key="8">
    <source>
        <dbReference type="Proteomes" id="UP001217417"/>
    </source>
</evidence>
<feature type="transmembrane region" description="Helical" evidence="6">
    <location>
        <begin position="179"/>
        <end position="204"/>
    </location>
</feature>
<feature type="transmembrane region" description="Helical" evidence="6">
    <location>
        <begin position="216"/>
        <end position="239"/>
    </location>
</feature>
<dbReference type="InterPro" id="IPR005178">
    <property type="entry name" value="Ostalpha/TMEM184C"/>
</dbReference>